<dbReference type="EMBL" id="LSEF01000073">
    <property type="protein sequence ID" value="OAF13868.1"/>
    <property type="molecule type" value="Genomic_DNA"/>
</dbReference>
<evidence type="ECO:0000313" key="1">
    <source>
        <dbReference type="EMBL" id="OAF13868.1"/>
    </source>
</evidence>
<name>A0A176Z1L3_9BRAD</name>
<sequence>MPSSIESIVSAYVRLRNRRALEDMQDLRRQLLGNLQSTSSIDPRMALDIVREDLQVIEDGLEQLQPPPGTLPENEWR</sequence>
<evidence type="ECO:0008006" key="3">
    <source>
        <dbReference type="Google" id="ProtNLM"/>
    </source>
</evidence>
<proteinExistence type="predicted"/>
<reference evidence="1 2" key="1">
    <citation type="submission" date="2016-02" db="EMBL/GenBank/DDBJ databases">
        <title>Draft genome sequence of the strain BR 10247T Bradyrhizobium neotropicale isolated from nodules of Centrolobium paraense.</title>
        <authorList>
            <person name="Simoes-Araujo J.L."/>
            <person name="Barauna A.C."/>
            <person name="Silva K."/>
            <person name="Zilli J.E."/>
        </authorList>
    </citation>
    <scope>NUCLEOTIDE SEQUENCE [LARGE SCALE GENOMIC DNA]</scope>
    <source>
        <strain evidence="1 2">BR 10247</strain>
    </source>
</reference>
<comment type="caution">
    <text evidence="1">The sequence shown here is derived from an EMBL/GenBank/DDBJ whole genome shotgun (WGS) entry which is preliminary data.</text>
</comment>
<dbReference type="Proteomes" id="UP000077173">
    <property type="component" value="Unassembled WGS sequence"/>
</dbReference>
<evidence type="ECO:0000313" key="2">
    <source>
        <dbReference type="Proteomes" id="UP000077173"/>
    </source>
</evidence>
<protein>
    <recommendedName>
        <fullName evidence="3">Histidine kinase</fullName>
    </recommendedName>
</protein>
<accession>A0A176Z1L3</accession>
<keyword evidence="2" id="KW-1185">Reference proteome</keyword>
<dbReference type="AlphaFoldDB" id="A0A176Z1L3"/>
<organism evidence="1 2">
    <name type="scientific">Bradyrhizobium neotropicale</name>
    <dbReference type="NCBI Taxonomy" id="1497615"/>
    <lineage>
        <taxon>Bacteria</taxon>
        <taxon>Pseudomonadati</taxon>
        <taxon>Pseudomonadota</taxon>
        <taxon>Alphaproteobacteria</taxon>
        <taxon>Hyphomicrobiales</taxon>
        <taxon>Nitrobacteraceae</taxon>
        <taxon>Bradyrhizobium</taxon>
    </lineage>
</organism>
<gene>
    <name evidence="1" type="ORF">AXW67_17945</name>
</gene>